<protein>
    <submittedName>
        <fullName evidence="1">Uncharacterized protein</fullName>
    </submittedName>
</protein>
<keyword evidence="2" id="KW-1185">Reference proteome</keyword>
<reference evidence="2" key="1">
    <citation type="journal article" date="2024" name="IScience">
        <title>Strigolactones Initiate the Formation of Haustorium-like Structures in Castilleja.</title>
        <authorList>
            <person name="Buerger M."/>
            <person name="Peterson D."/>
            <person name="Chory J."/>
        </authorList>
    </citation>
    <scope>NUCLEOTIDE SEQUENCE [LARGE SCALE GENOMIC DNA]</scope>
</reference>
<accession>A0ABD3E2Q7</accession>
<proteinExistence type="predicted"/>
<name>A0ABD3E2Q7_9LAMI</name>
<organism evidence="1 2">
    <name type="scientific">Castilleja foliolosa</name>
    <dbReference type="NCBI Taxonomy" id="1961234"/>
    <lineage>
        <taxon>Eukaryota</taxon>
        <taxon>Viridiplantae</taxon>
        <taxon>Streptophyta</taxon>
        <taxon>Embryophyta</taxon>
        <taxon>Tracheophyta</taxon>
        <taxon>Spermatophyta</taxon>
        <taxon>Magnoliopsida</taxon>
        <taxon>eudicotyledons</taxon>
        <taxon>Gunneridae</taxon>
        <taxon>Pentapetalae</taxon>
        <taxon>asterids</taxon>
        <taxon>lamiids</taxon>
        <taxon>Lamiales</taxon>
        <taxon>Orobanchaceae</taxon>
        <taxon>Pedicularideae</taxon>
        <taxon>Castillejinae</taxon>
        <taxon>Castilleja</taxon>
    </lineage>
</organism>
<dbReference type="AlphaFoldDB" id="A0ABD3E2Q7"/>
<dbReference type="InterPro" id="IPR044970">
    <property type="entry name" value="CCB2"/>
</dbReference>
<dbReference type="Pfam" id="PF11152">
    <property type="entry name" value="CCB2_CCB4"/>
    <property type="match status" value="1"/>
</dbReference>
<comment type="caution">
    <text evidence="1">The sequence shown here is derived from an EMBL/GenBank/DDBJ whole genome shotgun (WGS) entry which is preliminary data.</text>
</comment>
<sequence length="291" mass="32704">MSSVAAAVSLYPLVPVTFPAKHTFHSKFNLHKHPSTSQICCSQKTTPQQQLNLSVLRFTLGIPGLDESYLPRYIGYAFGALLLLNHFVGSDSSSITPAQLRTEVLGISLAAFSAVVPYIGKFLKGNSELKEMVPAGTRSLLLQPIILDAPSYQTDISKGFVLLASSIDYAFTDKDKAWISAIANKFTGMKFVDRFYKNFSRPYTRFCQWDMENFCKGLSYLAGPGKIDQVYCTPKSKWVGIGLWVVVFGPKSVLEHYDVRMKLFKDQHFQAGPALRWAKWKVDRHYFSSLF</sequence>
<dbReference type="InterPro" id="IPR021325">
    <property type="entry name" value="CCB2/CCB4"/>
</dbReference>
<dbReference type="PANTHER" id="PTHR36403">
    <property type="entry name" value="PROTEIN COFACTOR ASSEMBLY OF COMPLEX C SUBUNIT B CCB2, CHLOROPLASTIC"/>
    <property type="match status" value="1"/>
</dbReference>
<dbReference type="EMBL" id="JAVIJP010000009">
    <property type="protein sequence ID" value="KAL3647374.1"/>
    <property type="molecule type" value="Genomic_DNA"/>
</dbReference>
<evidence type="ECO:0000313" key="2">
    <source>
        <dbReference type="Proteomes" id="UP001632038"/>
    </source>
</evidence>
<evidence type="ECO:0000313" key="1">
    <source>
        <dbReference type="EMBL" id="KAL3647374.1"/>
    </source>
</evidence>
<gene>
    <name evidence="1" type="ORF">CASFOL_008342</name>
</gene>
<dbReference type="PANTHER" id="PTHR36403:SF1">
    <property type="entry name" value="PROTEIN COFACTOR ASSEMBLY OF COMPLEX C SUBUNIT B CCB2, CHLOROPLASTIC"/>
    <property type="match status" value="1"/>
</dbReference>
<dbReference type="Proteomes" id="UP001632038">
    <property type="component" value="Unassembled WGS sequence"/>
</dbReference>